<dbReference type="Gene3D" id="3.40.50.720">
    <property type="entry name" value="NAD(P)-binding Rossmann-like Domain"/>
    <property type="match status" value="1"/>
</dbReference>
<dbReference type="RefSeq" id="WP_078022594.1">
    <property type="nucleotide sequence ID" value="NZ_JADPGM010000003.1"/>
</dbReference>
<dbReference type="InterPro" id="IPR036514">
    <property type="entry name" value="SGNH_hydro_sf"/>
</dbReference>
<protein>
    <submittedName>
        <fullName evidence="3">Chemotaxis protein</fullName>
    </submittedName>
</protein>
<dbReference type="InterPro" id="IPR029063">
    <property type="entry name" value="SAM-dependent_MTases_sf"/>
</dbReference>
<accession>A0A1S9IHM3</accession>
<comment type="caution">
    <text evidence="3">The sequence shown here is derived from an EMBL/GenBank/DDBJ whole genome shotgun (WGS) entry which is preliminary data.</text>
</comment>
<evidence type="ECO:0000313" key="5">
    <source>
        <dbReference type="Proteomes" id="UP000190256"/>
    </source>
</evidence>
<reference evidence="3 5" key="1">
    <citation type="submission" date="2016-12" db="EMBL/GenBank/DDBJ databases">
        <title>Clostridium tepidum sp. nov., a close relative of Clostridium sporogenes and Clostridium botulinum Group I.</title>
        <authorList>
            <person name="Dobritsa A.P."/>
            <person name="Kutumbaka K.K."/>
            <person name="Werner K."/>
            <person name="Wiedmann M."/>
            <person name="Asmus A."/>
            <person name="Samadpour M."/>
        </authorList>
    </citation>
    <scope>NUCLEOTIDE SEQUENCE [LARGE SCALE GENOMIC DNA]</scope>
    <source>
        <strain evidence="3 5">IEH 97212</strain>
    </source>
</reference>
<dbReference type="SUPFAM" id="SSF52266">
    <property type="entry name" value="SGNH hydrolase"/>
    <property type="match status" value="1"/>
</dbReference>
<feature type="domain" description="C2185-like N-terminal" evidence="1">
    <location>
        <begin position="1"/>
        <end position="86"/>
    </location>
</feature>
<organism evidence="3 5">
    <name type="scientific">Clostridium tepidum</name>
    <dbReference type="NCBI Taxonomy" id="1962263"/>
    <lineage>
        <taxon>Bacteria</taxon>
        <taxon>Bacillati</taxon>
        <taxon>Bacillota</taxon>
        <taxon>Clostridia</taxon>
        <taxon>Eubacteriales</taxon>
        <taxon>Clostridiaceae</taxon>
        <taxon>Clostridium</taxon>
    </lineage>
</organism>
<dbReference type="Proteomes" id="UP000190206">
    <property type="component" value="Unassembled WGS sequence"/>
</dbReference>
<sequence length="368" mass="43934">MYNILIFGTGSTCKLVLNVLNMEKVRILAFLDNDSSKWGDYFYDKKIVPPSEIYNYLYDYIIIASQYNESIYNQLLHMDLDSKKVLQFYKFYSLLYNPLKGYMDAYYKKVEELSTIITGISYARVGIDKNALINKGYNFALGSQDLFYDYKIVEYILNSYKKNKIKYAIIGLAYYSFQYDMSLSSMKNRVILYYRVLGEKHNYKELSIKDFNNQYNISKNICDKVFKKNERGNYLFKWNSSDLSNYSTQERINLGKKQAERDCNKNYPKTVEENKEIFKNYLKLLRDNNIKPIVVVFPASKYYTKYFSKRIEGEFHSIINEFKKEYDFQYIDYFRSGLFEDDDFTDVSHLNSRGAKKFTQILNEEIQW</sequence>
<dbReference type="InterPro" id="IPR054601">
    <property type="entry name" value="C2185-like_N"/>
</dbReference>
<gene>
    <name evidence="2" type="ORF">BS637_00850</name>
    <name evidence="3" type="ORF">BS638_01400</name>
</gene>
<keyword evidence="4" id="KW-1185">Reference proteome</keyword>
<dbReference type="EMBL" id="MRAE01000002">
    <property type="protein sequence ID" value="OOO69753.1"/>
    <property type="molecule type" value="Genomic_DNA"/>
</dbReference>
<dbReference type="OrthoDB" id="1886856at2"/>
<dbReference type="EMBL" id="MRAD01000001">
    <property type="protein sequence ID" value="OOO63605.1"/>
    <property type="molecule type" value="Genomic_DNA"/>
</dbReference>
<dbReference type="SUPFAM" id="SSF53335">
    <property type="entry name" value="S-adenosyl-L-methionine-dependent methyltransferases"/>
    <property type="match status" value="1"/>
</dbReference>
<dbReference type="AlphaFoldDB" id="A0A1S9IHM3"/>
<reference evidence="2 4" key="2">
    <citation type="submission" date="2016-12" db="EMBL/GenBank/DDBJ databases">
        <title>Clostridium tepidum sp. nov., a close relative of Clostridium sporogenes and Clostridium botulinum Group I.</title>
        <authorList>
            <person name="Dobritsa A.P."/>
            <person name="Kutumbaka K."/>
            <person name="Werner K."/>
            <person name="Samadpour M."/>
        </authorList>
    </citation>
    <scope>NUCLEOTIDE SEQUENCE [LARGE SCALE GENOMIC DNA]</scope>
    <source>
        <strain evidence="2 4">PE</strain>
    </source>
</reference>
<proteinExistence type="predicted"/>
<name>A0A1S9IHM3_9CLOT</name>
<evidence type="ECO:0000313" key="4">
    <source>
        <dbReference type="Proteomes" id="UP000190206"/>
    </source>
</evidence>
<dbReference type="Pfam" id="PF22674">
    <property type="entry name" value="C2185-like_N"/>
    <property type="match status" value="1"/>
</dbReference>
<evidence type="ECO:0000313" key="2">
    <source>
        <dbReference type="EMBL" id="OOO63605.1"/>
    </source>
</evidence>
<dbReference type="Gene3D" id="3.40.50.1110">
    <property type="entry name" value="SGNH hydrolase"/>
    <property type="match status" value="1"/>
</dbReference>
<evidence type="ECO:0000313" key="3">
    <source>
        <dbReference type="EMBL" id="OOO69753.1"/>
    </source>
</evidence>
<dbReference type="STRING" id="1962263.BS637_00850"/>
<dbReference type="Proteomes" id="UP000190256">
    <property type="component" value="Unassembled WGS sequence"/>
</dbReference>
<evidence type="ECO:0000259" key="1">
    <source>
        <dbReference type="Pfam" id="PF22674"/>
    </source>
</evidence>